<evidence type="ECO:0000256" key="2">
    <source>
        <dbReference type="PROSITE-ProRule" id="PRU00459"/>
    </source>
</evidence>
<dbReference type="Proteomes" id="UP001328107">
    <property type="component" value="Unassembled WGS sequence"/>
</dbReference>
<dbReference type="SUPFAM" id="SSF63748">
    <property type="entry name" value="Tudor/PWWP/MBT"/>
    <property type="match status" value="3"/>
</dbReference>
<name>A0AAN5DFF8_9BILA</name>
<dbReference type="GO" id="GO:0042393">
    <property type="term" value="F:histone binding"/>
    <property type="evidence" value="ECO:0007669"/>
    <property type="project" value="TreeGrafter"/>
</dbReference>
<dbReference type="EMBL" id="BTRK01000006">
    <property type="protein sequence ID" value="GMR60819.1"/>
    <property type="molecule type" value="Genomic_DNA"/>
</dbReference>
<feature type="repeat" description="MBT" evidence="2">
    <location>
        <begin position="204"/>
        <end position="300"/>
    </location>
</feature>
<dbReference type="PANTHER" id="PTHR12247:SF131">
    <property type="entry name" value="LD05287P"/>
    <property type="match status" value="1"/>
</dbReference>
<dbReference type="Gene3D" id="2.30.30.140">
    <property type="match status" value="3"/>
</dbReference>
<sequence length="317" mass="36031">GQVKVGDRVETIVEDAPSVLVPSLIKRIRGRRVLLEYSKEDIENITHGRESNMWKDMNDDLIYPVGFALQIGAKIMANQTYRTHALAIADAVRDGRVKILFHAYMLSMHICSIWNVSSLQIADWKVDMVCEMFDSLDQCQNVLKAARIVKVFPGGFLQLCPEGADIITDSIIVHQRSPLLFPVGYAKDHSIPLHGPKGENDESLDWESFLRRRHYKVAPLHFFQEARESYVPYKVNMRLEAIDRNEKVLRPATVKAIKGRLLVIGFDGWDETKDHLYDYRSDQLFPCGWGEMVGHAMQAPAHSIISDSGEELLAEEV</sequence>
<keyword evidence="1" id="KW-0677">Repeat</keyword>
<evidence type="ECO:0000313" key="4">
    <source>
        <dbReference type="Proteomes" id="UP001328107"/>
    </source>
</evidence>
<dbReference type="GO" id="GO:0003682">
    <property type="term" value="F:chromatin binding"/>
    <property type="evidence" value="ECO:0007669"/>
    <property type="project" value="TreeGrafter"/>
</dbReference>
<dbReference type="PROSITE" id="PS51079">
    <property type="entry name" value="MBT"/>
    <property type="match status" value="1"/>
</dbReference>
<organism evidence="3 4">
    <name type="scientific">Pristionchus mayeri</name>
    <dbReference type="NCBI Taxonomy" id="1317129"/>
    <lineage>
        <taxon>Eukaryota</taxon>
        <taxon>Metazoa</taxon>
        <taxon>Ecdysozoa</taxon>
        <taxon>Nematoda</taxon>
        <taxon>Chromadorea</taxon>
        <taxon>Rhabditida</taxon>
        <taxon>Rhabditina</taxon>
        <taxon>Diplogasteromorpha</taxon>
        <taxon>Diplogasteroidea</taxon>
        <taxon>Neodiplogasteridae</taxon>
        <taxon>Pristionchus</taxon>
    </lineage>
</organism>
<reference evidence="4" key="1">
    <citation type="submission" date="2022-10" db="EMBL/GenBank/DDBJ databases">
        <title>Genome assembly of Pristionchus species.</title>
        <authorList>
            <person name="Yoshida K."/>
            <person name="Sommer R.J."/>
        </authorList>
    </citation>
    <scope>NUCLEOTIDE SEQUENCE [LARGE SCALE GENOMIC DNA]</scope>
    <source>
        <strain evidence="4">RS5460</strain>
    </source>
</reference>
<accession>A0AAN5DFF8</accession>
<gene>
    <name evidence="3" type="ORF">PMAYCL1PPCAC_31014</name>
</gene>
<evidence type="ECO:0000256" key="1">
    <source>
        <dbReference type="ARBA" id="ARBA00022737"/>
    </source>
</evidence>
<dbReference type="InterPro" id="IPR050548">
    <property type="entry name" value="PcG_chromatin_remod_factors"/>
</dbReference>
<evidence type="ECO:0000313" key="3">
    <source>
        <dbReference type="EMBL" id="GMR60819.1"/>
    </source>
</evidence>
<dbReference type="GO" id="GO:0005634">
    <property type="term" value="C:nucleus"/>
    <property type="evidence" value="ECO:0007669"/>
    <property type="project" value="InterPro"/>
</dbReference>
<dbReference type="AlphaFoldDB" id="A0AAN5DFF8"/>
<dbReference type="Pfam" id="PF02820">
    <property type="entry name" value="MBT"/>
    <property type="match status" value="3"/>
</dbReference>
<feature type="non-terminal residue" evidence="3">
    <location>
        <position position="1"/>
    </location>
</feature>
<proteinExistence type="predicted"/>
<keyword evidence="4" id="KW-1185">Reference proteome</keyword>
<dbReference type="InterPro" id="IPR004092">
    <property type="entry name" value="Mbt"/>
</dbReference>
<protein>
    <submittedName>
        <fullName evidence="3">Uncharacterized protein</fullName>
    </submittedName>
</protein>
<dbReference type="PANTHER" id="PTHR12247">
    <property type="entry name" value="POLYCOMB GROUP PROTEIN"/>
    <property type="match status" value="1"/>
</dbReference>
<comment type="caution">
    <text evidence="3">The sequence shown here is derived from an EMBL/GenBank/DDBJ whole genome shotgun (WGS) entry which is preliminary data.</text>
</comment>
<feature type="non-terminal residue" evidence="3">
    <location>
        <position position="317"/>
    </location>
</feature>
<dbReference type="SMART" id="SM00561">
    <property type="entry name" value="MBT"/>
    <property type="match status" value="1"/>
</dbReference>
<dbReference type="GO" id="GO:0045892">
    <property type="term" value="P:negative regulation of DNA-templated transcription"/>
    <property type="evidence" value="ECO:0007669"/>
    <property type="project" value="TreeGrafter"/>
</dbReference>